<reference evidence="2" key="1">
    <citation type="submission" date="2021-01" db="EMBL/GenBank/DDBJ databases">
        <title>A chromosome-scale assembly of European eel, Anguilla anguilla.</title>
        <authorList>
            <person name="Henkel C."/>
            <person name="Jong-Raadsen S.A."/>
            <person name="Dufour S."/>
            <person name="Weltzien F.-A."/>
            <person name="Palstra A.P."/>
            <person name="Pelster B."/>
            <person name="Spaink H.P."/>
            <person name="Van Den Thillart G.E."/>
            <person name="Jansen H."/>
            <person name="Zahm M."/>
            <person name="Klopp C."/>
            <person name="Cedric C."/>
            <person name="Louis A."/>
            <person name="Berthelot C."/>
            <person name="Parey E."/>
            <person name="Roest Crollius H."/>
            <person name="Montfort J."/>
            <person name="Robinson-Rechavi M."/>
            <person name="Bucao C."/>
            <person name="Bouchez O."/>
            <person name="Gislard M."/>
            <person name="Lluch J."/>
            <person name="Milhes M."/>
            <person name="Lampietro C."/>
            <person name="Lopez Roques C."/>
            <person name="Donnadieu C."/>
            <person name="Braasch I."/>
            <person name="Desvignes T."/>
            <person name="Postlethwait J."/>
            <person name="Bobe J."/>
            <person name="Guiguen Y."/>
            <person name="Dirks R."/>
        </authorList>
    </citation>
    <scope>NUCLEOTIDE SEQUENCE</scope>
    <source>
        <strain evidence="2">Tag_6206</strain>
        <tissue evidence="2">Liver</tissue>
    </source>
</reference>
<feature type="transmembrane region" description="Helical" evidence="1">
    <location>
        <begin position="6"/>
        <end position="29"/>
    </location>
</feature>
<keyword evidence="1" id="KW-0812">Transmembrane</keyword>
<keyword evidence="1" id="KW-0472">Membrane</keyword>
<accession>A0A9D3M8K2</accession>
<keyword evidence="3" id="KW-1185">Reference proteome</keyword>
<gene>
    <name evidence="2" type="ORF">ANANG_G00151760</name>
</gene>
<name>A0A9D3M8K2_ANGAN</name>
<proteinExistence type="predicted"/>
<organism evidence="2 3">
    <name type="scientific">Anguilla anguilla</name>
    <name type="common">European freshwater eel</name>
    <name type="synonym">Muraena anguilla</name>
    <dbReference type="NCBI Taxonomy" id="7936"/>
    <lineage>
        <taxon>Eukaryota</taxon>
        <taxon>Metazoa</taxon>
        <taxon>Chordata</taxon>
        <taxon>Craniata</taxon>
        <taxon>Vertebrata</taxon>
        <taxon>Euteleostomi</taxon>
        <taxon>Actinopterygii</taxon>
        <taxon>Neopterygii</taxon>
        <taxon>Teleostei</taxon>
        <taxon>Anguilliformes</taxon>
        <taxon>Anguillidae</taxon>
        <taxon>Anguilla</taxon>
    </lineage>
</organism>
<evidence type="ECO:0000256" key="1">
    <source>
        <dbReference type="SAM" id="Phobius"/>
    </source>
</evidence>
<protein>
    <submittedName>
        <fullName evidence="2">Uncharacterized protein</fullName>
    </submittedName>
</protein>
<sequence>MRVAIIIIYFFFTVGTGNFSQTFFVYSLLETVASDICLLLILVRCMLSVLTLRPVTSVYWELWLNSLLSLFMMETVTNFGSQASRQC</sequence>
<dbReference type="Proteomes" id="UP001044222">
    <property type="component" value="Chromosome 8"/>
</dbReference>
<evidence type="ECO:0000313" key="2">
    <source>
        <dbReference type="EMBL" id="KAG5843517.1"/>
    </source>
</evidence>
<evidence type="ECO:0000313" key="3">
    <source>
        <dbReference type="Proteomes" id="UP001044222"/>
    </source>
</evidence>
<keyword evidence="1" id="KW-1133">Transmembrane helix</keyword>
<dbReference type="EMBL" id="JAFIRN010000008">
    <property type="protein sequence ID" value="KAG5843517.1"/>
    <property type="molecule type" value="Genomic_DNA"/>
</dbReference>
<dbReference type="AlphaFoldDB" id="A0A9D3M8K2"/>
<comment type="caution">
    <text evidence="2">The sequence shown here is derived from an EMBL/GenBank/DDBJ whole genome shotgun (WGS) entry which is preliminary data.</text>
</comment>